<evidence type="ECO:0000313" key="1">
    <source>
        <dbReference type="EMBL" id="DAE11892.1"/>
    </source>
</evidence>
<accession>A0A8S5Q041</accession>
<reference evidence="1" key="1">
    <citation type="journal article" date="2021" name="Proc. Natl. Acad. Sci. U.S.A.">
        <title>A Catalog of Tens of Thousands of Viruses from Human Metagenomes Reveals Hidden Associations with Chronic Diseases.</title>
        <authorList>
            <person name="Tisza M.J."/>
            <person name="Buck C.B."/>
        </authorList>
    </citation>
    <scope>NUCLEOTIDE SEQUENCE</scope>
    <source>
        <strain evidence="1">CtXSp1</strain>
    </source>
</reference>
<dbReference type="EMBL" id="BK015539">
    <property type="protein sequence ID" value="DAE11892.1"/>
    <property type="molecule type" value="Genomic_DNA"/>
</dbReference>
<sequence>MATAQDFINACAAEIGYSRWEDPEPGTKYGRDYATRHGASFGQSGVPFCDMGMTYCHRKVGVLDFDSAYVPGRENTARARGWLYLPGSARMGDMVTFDWDDDGESDHIGAVEGVDSTGVNTIEFNTSDGSWGNGGLVLRRHRSWGLLHHVIRIPWDGTGAPGQPSHERQLEDIQRAIGAVPDHVIGPDTVQRLLAVVSASTWGGGHFPFGVEYVQSVIGTAVDGIWGEASMAAHDRVVESIQRALGVDDDGVWGPVTQEAWQELSDVSEKV</sequence>
<dbReference type="SUPFAM" id="SSF54001">
    <property type="entry name" value="Cysteine proteinases"/>
    <property type="match status" value="1"/>
</dbReference>
<proteinExistence type="predicted"/>
<dbReference type="GO" id="GO:0001897">
    <property type="term" value="P:symbiont-mediated cytolysis of host cell"/>
    <property type="evidence" value="ECO:0007669"/>
    <property type="project" value="UniProtKB-ARBA"/>
</dbReference>
<name>A0A8S5Q041_9CAUD</name>
<organism evidence="1">
    <name type="scientific">Podoviridae sp. ctXSp1</name>
    <dbReference type="NCBI Taxonomy" id="2825256"/>
    <lineage>
        <taxon>Viruses</taxon>
        <taxon>Duplodnaviria</taxon>
        <taxon>Heunggongvirae</taxon>
        <taxon>Uroviricota</taxon>
        <taxon>Caudoviricetes</taxon>
    </lineage>
</organism>
<dbReference type="InterPro" id="IPR038765">
    <property type="entry name" value="Papain-like_cys_pep_sf"/>
</dbReference>
<protein>
    <submittedName>
        <fullName evidence="1">Transcriptional regulator</fullName>
    </submittedName>
</protein>